<dbReference type="InterPro" id="IPR011053">
    <property type="entry name" value="Single_hybrid_motif"/>
</dbReference>
<dbReference type="GO" id="GO:1990281">
    <property type="term" value="C:efflux pump complex"/>
    <property type="evidence" value="ECO:0007669"/>
    <property type="project" value="TreeGrafter"/>
</dbReference>
<evidence type="ECO:0000259" key="1">
    <source>
        <dbReference type="Pfam" id="PF25917"/>
    </source>
</evidence>
<keyword evidence="3" id="KW-1185">Reference proteome</keyword>
<proteinExistence type="predicted"/>
<dbReference type="InterPro" id="IPR058625">
    <property type="entry name" value="MdtA-like_BSH"/>
</dbReference>
<dbReference type="Gene3D" id="2.40.420.20">
    <property type="match status" value="1"/>
</dbReference>
<gene>
    <name evidence="2" type="ORF">DVR12_03750</name>
</gene>
<protein>
    <submittedName>
        <fullName evidence="2">HlyD family efflux transporter periplasmic adaptor subunit</fullName>
    </submittedName>
</protein>
<dbReference type="AlphaFoldDB" id="A0A3E1YI42"/>
<feature type="domain" description="Multidrug resistance protein MdtA-like barrel-sandwich hybrid" evidence="1">
    <location>
        <begin position="70"/>
        <end position="155"/>
    </location>
</feature>
<dbReference type="PANTHER" id="PTHR30469">
    <property type="entry name" value="MULTIDRUG RESISTANCE PROTEIN MDTA"/>
    <property type="match status" value="1"/>
</dbReference>
<organism evidence="2 3">
    <name type="scientific">Chitinophaga silvatica</name>
    <dbReference type="NCBI Taxonomy" id="2282649"/>
    <lineage>
        <taxon>Bacteria</taxon>
        <taxon>Pseudomonadati</taxon>
        <taxon>Bacteroidota</taxon>
        <taxon>Chitinophagia</taxon>
        <taxon>Chitinophagales</taxon>
        <taxon>Chitinophagaceae</taxon>
        <taxon>Chitinophaga</taxon>
    </lineage>
</organism>
<dbReference type="PROSITE" id="PS51257">
    <property type="entry name" value="PROKAR_LIPOPROTEIN"/>
    <property type="match status" value="1"/>
</dbReference>
<evidence type="ECO:0000313" key="3">
    <source>
        <dbReference type="Proteomes" id="UP000260644"/>
    </source>
</evidence>
<dbReference type="RefSeq" id="WP_116974102.1">
    <property type="nucleotide sequence ID" value="NZ_QPMM01000001.1"/>
</dbReference>
<dbReference type="Pfam" id="PF25917">
    <property type="entry name" value="BSH_RND"/>
    <property type="match status" value="1"/>
</dbReference>
<dbReference type="OrthoDB" id="1435302at2"/>
<dbReference type="Proteomes" id="UP000260644">
    <property type="component" value="Unassembled WGS sequence"/>
</dbReference>
<dbReference type="EMBL" id="QPMM01000001">
    <property type="protein sequence ID" value="RFS26910.1"/>
    <property type="molecule type" value="Genomic_DNA"/>
</dbReference>
<evidence type="ECO:0000313" key="2">
    <source>
        <dbReference type="EMBL" id="RFS26910.1"/>
    </source>
</evidence>
<accession>A0A3E1YI42</accession>
<dbReference type="SUPFAM" id="SSF51230">
    <property type="entry name" value="Single hybrid motif"/>
    <property type="match status" value="1"/>
</dbReference>
<reference evidence="2 3" key="1">
    <citation type="submission" date="2018-07" db="EMBL/GenBank/DDBJ databases">
        <title>Chitinophaga K2CV101002-2 sp. nov., isolated from a monsoon evergreen broad-leaved forest soil.</title>
        <authorList>
            <person name="Lv Y."/>
        </authorList>
    </citation>
    <scope>NUCLEOTIDE SEQUENCE [LARGE SCALE GENOMIC DNA]</scope>
    <source>
        <strain evidence="2 3">GDMCC 1.1288</strain>
    </source>
</reference>
<dbReference type="PANTHER" id="PTHR30469:SF15">
    <property type="entry name" value="HLYD FAMILY OF SECRETION PROTEINS"/>
    <property type="match status" value="1"/>
</dbReference>
<sequence length="312" mass="34244">MDKIRIYLFTVLPAILLCGIISCNSKQSTSEENGAAKVVTPVTVTTVSIQPMVDYIELNAISSYLLKSFVKANVIGYLNSGNIQLGQFVQRGQTLFTIKTKEATALGNTINSLDTSFHFLGKNTIRASSSGYITQLDHQPGDYVQDGEQLAVITDKSSFVFLLDMPYDLRPFIANKRSLELTLPDGEKLMGSIDQAMPVMDSATQTQRIIIRVNAGHPIPENLIAKVKIVKDLKPAAVTLPKAAILTDETQTEFWVMKMIDSTTAVKVPVKKGIETNGIVEITDPRFSEQDKILVSGNYGLPDTAHVIIEHK</sequence>
<dbReference type="Gene3D" id="2.40.50.100">
    <property type="match status" value="1"/>
</dbReference>
<dbReference type="GO" id="GO:0015562">
    <property type="term" value="F:efflux transmembrane transporter activity"/>
    <property type="evidence" value="ECO:0007669"/>
    <property type="project" value="TreeGrafter"/>
</dbReference>
<comment type="caution">
    <text evidence="2">The sequence shown here is derived from an EMBL/GenBank/DDBJ whole genome shotgun (WGS) entry which is preliminary data.</text>
</comment>
<name>A0A3E1YI42_9BACT</name>